<keyword evidence="2" id="KW-1185">Reference proteome</keyword>
<dbReference type="Proteomes" id="UP000001568">
    <property type="component" value="Chromosome 20"/>
</dbReference>
<dbReference type="HOGENOM" id="CLU_1380137_0_0_1"/>
<organism evidence="1 2">
    <name type="scientific">Ostreococcus lucimarinus (strain CCE9901)</name>
    <dbReference type="NCBI Taxonomy" id="436017"/>
    <lineage>
        <taxon>Eukaryota</taxon>
        <taxon>Viridiplantae</taxon>
        <taxon>Chlorophyta</taxon>
        <taxon>Mamiellophyceae</taxon>
        <taxon>Mamiellales</taxon>
        <taxon>Bathycoccaceae</taxon>
        <taxon>Ostreococcus</taxon>
    </lineage>
</organism>
<proteinExistence type="predicted"/>
<gene>
    <name evidence="1" type="ORF">OSTLU_19090</name>
</gene>
<protein>
    <submittedName>
        <fullName evidence="1">Uncharacterized protein</fullName>
    </submittedName>
</protein>
<dbReference type="Gramene" id="ABP00901">
    <property type="protein sequence ID" value="ABP00901"/>
    <property type="gene ID" value="OSTLU_19090"/>
</dbReference>
<dbReference type="GeneID" id="5006642"/>
<evidence type="ECO:0000313" key="2">
    <source>
        <dbReference type="Proteomes" id="UP000001568"/>
    </source>
</evidence>
<sequence length="198" mass="22111">MHAAAHARTSAFAGAILVPKRAAVRSRNARAAPVRAATTEERQELCKAEIPPHLPRADFVKQMYRWATSEFAESGLSRYGKRMAVECINELENGDTNGVLVRLYDFEDGKEVEIARLIAQMDDEKVQVWDTIVPTKDGGIEKMNRDGKDKFIDGRFFVISRPLPANENANAALKAMIKNLMLAINAYYSFGSPFAEDF</sequence>
<dbReference type="RefSeq" id="XP_001422584.1">
    <property type="nucleotide sequence ID" value="XM_001422547.1"/>
</dbReference>
<reference evidence="1 2" key="1">
    <citation type="journal article" date="2007" name="Proc. Natl. Acad. Sci. U.S.A.">
        <title>The tiny eukaryote Ostreococcus provides genomic insights into the paradox of plankton speciation.</title>
        <authorList>
            <person name="Palenik B."/>
            <person name="Grimwood J."/>
            <person name="Aerts A."/>
            <person name="Rouze P."/>
            <person name="Salamov A."/>
            <person name="Putnam N."/>
            <person name="Dupont C."/>
            <person name="Jorgensen R."/>
            <person name="Derelle E."/>
            <person name="Rombauts S."/>
            <person name="Zhou K."/>
            <person name="Otillar R."/>
            <person name="Merchant S.S."/>
            <person name="Podell S."/>
            <person name="Gaasterland T."/>
            <person name="Napoli C."/>
            <person name="Gendler K."/>
            <person name="Manuell A."/>
            <person name="Tai V."/>
            <person name="Vallon O."/>
            <person name="Piganeau G."/>
            <person name="Jancek S."/>
            <person name="Heijde M."/>
            <person name="Jabbari K."/>
            <person name="Bowler C."/>
            <person name="Lohr M."/>
            <person name="Robbens S."/>
            <person name="Werner G."/>
            <person name="Dubchak I."/>
            <person name="Pazour G.J."/>
            <person name="Ren Q."/>
            <person name="Paulsen I."/>
            <person name="Delwiche C."/>
            <person name="Schmutz J."/>
            <person name="Rokhsar D."/>
            <person name="Van de Peer Y."/>
            <person name="Moreau H."/>
            <person name="Grigoriev I.V."/>
        </authorList>
    </citation>
    <scope>NUCLEOTIDE SEQUENCE [LARGE SCALE GENOMIC DNA]</scope>
    <source>
        <strain evidence="1 2">CCE9901</strain>
    </source>
</reference>
<evidence type="ECO:0000313" key="1">
    <source>
        <dbReference type="EMBL" id="ABP00901.1"/>
    </source>
</evidence>
<accession>A4SBA4</accession>
<dbReference type="KEGG" id="olu:OSTLU_19090"/>
<dbReference type="AlphaFoldDB" id="A4SBA4"/>
<dbReference type="OrthoDB" id="506867at2759"/>
<dbReference type="EMBL" id="CP000600">
    <property type="protein sequence ID" value="ABP00901.1"/>
    <property type="molecule type" value="Genomic_DNA"/>
</dbReference>
<name>A4SBA4_OSTLU</name>